<dbReference type="RefSeq" id="WP_342075196.1">
    <property type="nucleotide sequence ID" value="NZ_CP151767.2"/>
</dbReference>
<keyword evidence="3" id="KW-0238">DNA-binding</keyword>
<evidence type="ECO:0000256" key="1">
    <source>
        <dbReference type="ARBA" id="ARBA00011046"/>
    </source>
</evidence>
<gene>
    <name evidence="5" type="ORF">AABB31_12190</name>
</gene>
<sequence length="132" mass="15024">MRQKKKKSEFLTEVELEFMTELWALGTGSVRDVLARLAPERDLAYTSAATILRIMEQKGFVASHKQGKTFIYKPALAKDAYQARTLRDLSDKLFDGTPASMVARLVDDQGMSEEALEEIRALLDRRLTENDR</sequence>
<name>A0AAN0NKT9_9RHOB</name>
<dbReference type="Pfam" id="PF03965">
    <property type="entry name" value="Penicillinase_R"/>
    <property type="match status" value="1"/>
</dbReference>
<dbReference type="InterPro" id="IPR005650">
    <property type="entry name" value="BlaI_family"/>
</dbReference>
<dbReference type="Gene3D" id="1.10.10.10">
    <property type="entry name" value="Winged helix-like DNA-binding domain superfamily/Winged helix DNA-binding domain"/>
    <property type="match status" value="1"/>
</dbReference>
<dbReference type="InterPro" id="IPR036390">
    <property type="entry name" value="WH_DNA-bd_sf"/>
</dbReference>
<dbReference type="Gene3D" id="1.10.4040.10">
    <property type="entry name" value="Penicillinase repressor domain"/>
    <property type="match status" value="1"/>
</dbReference>
<dbReference type="GO" id="GO:0045892">
    <property type="term" value="P:negative regulation of DNA-templated transcription"/>
    <property type="evidence" value="ECO:0007669"/>
    <property type="project" value="InterPro"/>
</dbReference>
<keyword evidence="4" id="KW-0804">Transcription</keyword>
<evidence type="ECO:0000313" key="6">
    <source>
        <dbReference type="Proteomes" id="UP001470809"/>
    </source>
</evidence>
<dbReference type="EMBL" id="CP151767">
    <property type="protein sequence ID" value="WZU65864.1"/>
    <property type="molecule type" value="Genomic_DNA"/>
</dbReference>
<comment type="similarity">
    <text evidence="1">Belongs to the BlaI transcriptional regulatory family.</text>
</comment>
<dbReference type="Proteomes" id="UP001470809">
    <property type="component" value="Chromosome"/>
</dbReference>
<evidence type="ECO:0000256" key="2">
    <source>
        <dbReference type="ARBA" id="ARBA00023015"/>
    </source>
</evidence>
<dbReference type="PIRSF" id="PIRSF019455">
    <property type="entry name" value="CopR_AtkY"/>
    <property type="match status" value="1"/>
</dbReference>
<evidence type="ECO:0000256" key="4">
    <source>
        <dbReference type="ARBA" id="ARBA00023163"/>
    </source>
</evidence>
<evidence type="ECO:0000256" key="3">
    <source>
        <dbReference type="ARBA" id="ARBA00023125"/>
    </source>
</evidence>
<dbReference type="InterPro" id="IPR036388">
    <property type="entry name" value="WH-like_DNA-bd_sf"/>
</dbReference>
<protein>
    <submittedName>
        <fullName evidence="5">BlaI/MecI/CopY family transcriptional regulator</fullName>
    </submittedName>
</protein>
<dbReference type="GO" id="GO:0003677">
    <property type="term" value="F:DNA binding"/>
    <property type="evidence" value="ECO:0007669"/>
    <property type="project" value="UniProtKB-KW"/>
</dbReference>
<dbReference type="AlphaFoldDB" id="A0AAN0NKT9"/>
<reference evidence="6" key="1">
    <citation type="submission" date="2024-04" db="EMBL/GenBank/DDBJ databases">
        <title>Phylogenomic analyses of a clade within the roseobacter group suggest taxonomic reassignments of species of the genera Aestuariivita, Citreicella, Loktanella, Nautella, Pelagibaca, Ruegeria, Thalassobius, Thiobacimonas and Tropicibacter, and the proposal o.</title>
        <authorList>
            <person name="Jeon C.O."/>
        </authorList>
    </citation>
    <scope>NUCLEOTIDE SEQUENCE [LARGE SCALE GENOMIC DNA]</scope>
    <source>
        <strain evidence="6">SS1-5</strain>
    </source>
</reference>
<evidence type="ECO:0000313" key="5">
    <source>
        <dbReference type="EMBL" id="WZU65864.1"/>
    </source>
</evidence>
<keyword evidence="2" id="KW-0805">Transcription regulation</keyword>
<organism evidence="5 6">
    <name type="scientific">Yoonia rhodophyticola</name>
    <dbReference type="NCBI Taxonomy" id="3137370"/>
    <lineage>
        <taxon>Bacteria</taxon>
        <taxon>Pseudomonadati</taxon>
        <taxon>Pseudomonadota</taxon>
        <taxon>Alphaproteobacteria</taxon>
        <taxon>Rhodobacterales</taxon>
        <taxon>Paracoccaceae</taxon>
        <taxon>Yoonia</taxon>
    </lineage>
</organism>
<accession>A0AAN0NKT9</accession>
<dbReference type="KEGG" id="yrh:AABB31_12190"/>
<reference evidence="5 6" key="2">
    <citation type="submission" date="2024-08" db="EMBL/GenBank/DDBJ databases">
        <title>Phylogenomic analyses of a clade within the roseobacter group suggest taxonomic reassignments of species of the genera Aestuariivita, Citreicella, Loktanella, Nautella, Pelagibaca, Ruegeria, Thalassobius, Thiobacimonas and Tropicibacter, and the proposal o.</title>
        <authorList>
            <person name="Jeon C.O."/>
        </authorList>
    </citation>
    <scope>NUCLEOTIDE SEQUENCE [LARGE SCALE GENOMIC DNA]</scope>
    <source>
        <strain evidence="5 6">SS1-5</strain>
    </source>
</reference>
<proteinExistence type="inferred from homology"/>
<keyword evidence="6" id="KW-1185">Reference proteome</keyword>
<dbReference type="SUPFAM" id="SSF46785">
    <property type="entry name" value="Winged helix' DNA-binding domain"/>
    <property type="match status" value="1"/>
</dbReference>